<accession>A0A158BW82</accession>
<reference evidence="1" key="1">
    <citation type="submission" date="2016-01" db="EMBL/GenBank/DDBJ databases">
        <authorList>
            <person name="Peeters C."/>
        </authorList>
    </citation>
    <scope>NUCLEOTIDE SEQUENCE</scope>
    <source>
        <strain evidence="1">LMG 29322</strain>
    </source>
</reference>
<name>A0A158BW82_9BURK</name>
<proteinExistence type="predicted"/>
<dbReference type="EMBL" id="FCOA02000015">
    <property type="protein sequence ID" value="SAK73936.1"/>
    <property type="molecule type" value="Genomic_DNA"/>
</dbReference>
<dbReference type="Proteomes" id="UP000054851">
    <property type="component" value="Unassembled WGS sequence"/>
</dbReference>
<evidence type="ECO:0000313" key="1">
    <source>
        <dbReference type="EMBL" id="SAK73936.1"/>
    </source>
</evidence>
<organism evidence="1 2">
    <name type="scientific">Caballeronia hypogeia</name>
    <dbReference type="NCBI Taxonomy" id="1777140"/>
    <lineage>
        <taxon>Bacteria</taxon>
        <taxon>Pseudomonadati</taxon>
        <taxon>Pseudomonadota</taxon>
        <taxon>Betaproteobacteria</taxon>
        <taxon>Burkholderiales</taxon>
        <taxon>Burkholderiaceae</taxon>
        <taxon>Caballeronia</taxon>
    </lineage>
</organism>
<gene>
    <name evidence="1" type="ORF">AWB79_04296</name>
</gene>
<evidence type="ECO:0000313" key="2">
    <source>
        <dbReference type="Proteomes" id="UP000054851"/>
    </source>
</evidence>
<keyword evidence="2" id="KW-1185">Reference proteome</keyword>
<dbReference type="AlphaFoldDB" id="A0A158BW82"/>
<comment type="caution">
    <text evidence="1">The sequence shown here is derived from an EMBL/GenBank/DDBJ whole genome shotgun (WGS) entry which is preliminary data.</text>
</comment>
<sequence>MSQSTATYRGHVLVAKAANGSAQCWAWKDGKAPFKETAPTLEQAERQARDAIDAALGPAQGAGDVAVAAYIHALNAIAPISEGQRKMLVAHYRAPDRTITATQLAKAAGYTDYRGANVQYGALGKLIHEQHPVELPRRADQSLVYTFSIADPDAVDIGRALNEEEDAHWRWPMRAAVAEALVAVRLVKA</sequence>
<dbReference type="STRING" id="1777140.AWB79_04296"/>
<protein>
    <submittedName>
        <fullName evidence="1">Uncharacterized protein</fullName>
    </submittedName>
</protein>